<dbReference type="InterPro" id="IPR018060">
    <property type="entry name" value="HTH_AraC"/>
</dbReference>
<dbReference type="Pfam" id="PF12833">
    <property type="entry name" value="HTH_18"/>
    <property type="match status" value="1"/>
</dbReference>
<evidence type="ECO:0000256" key="5">
    <source>
        <dbReference type="ARBA" id="ARBA00023015"/>
    </source>
</evidence>
<dbReference type="InterPro" id="IPR011006">
    <property type="entry name" value="CheY-like_superfamily"/>
</dbReference>
<dbReference type="CDD" id="cd17536">
    <property type="entry name" value="REC_YesN-like"/>
    <property type="match status" value="1"/>
</dbReference>
<dbReference type="SUPFAM" id="SSF52172">
    <property type="entry name" value="CheY-like"/>
    <property type="match status" value="1"/>
</dbReference>
<evidence type="ECO:0000256" key="1">
    <source>
        <dbReference type="ARBA" id="ARBA00004496"/>
    </source>
</evidence>
<dbReference type="InterPro" id="IPR001789">
    <property type="entry name" value="Sig_transdc_resp-reg_receiver"/>
</dbReference>
<reference evidence="11" key="3">
    <citation type="journal article" date="2023" name="Microbiol. Resour. Announc.">
        <title>Draft Genome Sequence of Granulicatella sp. Strain S8, Isolated from a Marine Fish, Seriola quinqueradiata.</title>
        <authorList>
            <person name="Lee M."/>
            <person name="Farooq A."/>
            <person name="Jeong J.B."/>
            <person name="Jung M.Y."/>
        </authorList>
    </citation>
    <scope>NUCLEOTIDE SEQUENCE</scope>
    <source>
        <strain evidence="11">S8</strain>
    </source>
</reference>
<protein>
    <submittedName>
        <fullName evidence="11">Response regulator</fullName>
    </submittedName>
</protein>
<keyword evidence="3 8" id="KW-0597">Phosphoprotein</keyword>
<dbReference type="Pfam" id="PF00072">
    <property type="entry name" value="Response_reg"/>
    <property type="match status" value="1"/>
</dbReference>
<proteinExistence type="predicted"/>
<feature type="modified residue" description="4-aspartylphosphate" evidence="8">
    <location>
        <position position="55"/>
    </location>
</feature>
<keyword evidence="2" id="KW-0963">Cytoplasm</keyword>
<sequence length="250" mass="29130">MYKLVVVEDEHLIRNYVAHGIDYRGMNIVVVGEAEDGEQGAALIRALKPDIVISDINMPKLTGFEMFELTQDIDYKKIILSGYDDFANAKKAMRYGVMDFISKPIDENDLRESIYRACLDIPNQPDIFEEFPHLEIQYNKSTDLVISDVIQFIHQHYHEPISIPTIANQFGISESNLYKKIKDELGITLTDYINRFRVKQAMILLLKDSNLRVYEIANEVGFTDYNYFSKVFRKYTHYTISEFKEKITQN</sequence>
<dbReference type="Proteomes" id="UP001059480">
    <property type="component" value="Unassembled WGS sequence"/>
</dbReference>
<name>A0ABT1WMS7_9LACT</name>
<dbReference type="InterPro" id="IPR009057">
    <property type="entry name" value="Homeodomain-like_sf"/>
</dbReference>
<comment type="caution">
    <text evidence="11">The sequence shown here is derived from an EMBL/GenBank/DDBJ whole genome shotgun (WGS) entry which is preliminary data.</text>
</comment>
<organism evidence="11 12">
    <name type="scientific">Granulicatella seriolae</name>
    <dbReference type="NCBI Taxonomy" id="2967226"/>
    <lineage>
        <taxon>Bacteria</taxon>
        <taxon>Bacillati</taxon>
        <taxon>Bacillota</taxon>
        <taxon>Bacilli</taxon>
        <taxon>Lactobacillales</taxon>
        <taxon>Carnobacteriaceae</taxon>
        <taxon>Granulicatella</taxon>
    </lineage>
</organism>
<evidence type="ECO:0000256" key="3">
    <source>
        <dbReference type="ARBA" id="ARBA00022553"/>
    </source>
</evidence>
<dbReference type="SUPFAM" id="SSF46689">
    <property type="entry name" value="Homeodomain-like"/>
    <property type="match status" value="2"/>
</dbReference>
<dbReference type="EMBL" id="JANHNZ010000002">
    <property type="protein sequence ID" value="MCQ9209463.1"/>
    <property type="molecule type" value="Genomic_DNA"/>
</dbReference>
<feature type="domain" description="HTH araC/xylS-type" evidence="9">
    <location>
        <begin position="147"/>
        <end position="246"/>
    </location>
</feature>
<dbReference type="Gene3D" id="3.40.50.2300">
    <property type="match status" value="1"/>
</dbReference>
<reference evidence="11" key="1">
    <citation type="submission" date="2022-07" db="EMBL/GenBank/DDBJ databases">
        <authorList>
            <person name="Jung M.-Y."/>
            <person name="Lee M."/>
        </authorList>
    </citation>
    <scope>NUCLEOTIDE SEQUENCE</scope>
    <source>
        <strain evidence="11">S8</strain>
    </source>
</reference>
<evidence type="ECO:0000256" key="2">
    <source>
        <dbReference type="ARBA" id="ARBA00022490"/>
    </source>
</evidence>
<dbReference type="PANTHER" id="PTHR42713:SF3">
    <property type="entry name" value="TRANSCRIPTIONAL REGULATORY PROTEIN HPTR"/>
    <property type="match status" value="1"/>
</dbReference>
<gene>
    <name evidence="11" type="ORF">NPA36_02765</name>
</gene>
<evidence type="ECO:0000313" key="11">
    <source>
        <dbReference type="EMBL" id="MCQ9209463.1"/>
    </source>
</evidence>
<feature type="domain" description="Response regulatory" evidence="10">
    <location>
        <begin position="3"/>
        <end position="118"/>
    </location>
</feature>
<comment type="subcellular location">
    <subcellularLocation>
        <location evidence="1">Cytoplasm</location>
    </subcellularLocation>
</comment>
<keyword evidence="12" id="KW-1185">Reference proteome</keyword>
<evidence type="ECO:0000256" key="7">
    <source>
        <dbReference type="ARBA" id="ARBA00023163"/>
    </source>
</evidence>
<dbReference type="PROSITE" id="PS50110">
    <property type="entry name" value="RESPONSE_REGULATORY"/>
    <property type="match status" value="1"/>
</dbReference>
<dbReference type="PANTHER" id="PTHR42713">
    <property type="entry name" value="HISTIDINE KINASE-RELATED"/>
    <property type="match status" value="1"/>
</dbReference>
<evidence type="ECO:0000259" key="9">
    <source>
        <dbReference type="PROSITE" id="PS01124"/>
    </source>
</evidence>
<dbReference type="RefSeq" id="WP_256944578.1">
    <property type="nucleotide sequence ID" value="NZ_JANHNZ010000002.1"/>
</dbReference>
<evidence type="ECO:0000313" key="12">
    <source>
        <dbReference type="Proteomes" id="UP001059480"/>
    </source>
</evidence>
<keyword evidence="4" id="KW-0902">Two-component regulatory system</keyword>
<dbReference type="InterPro" id="IPR051552">
    <property type="entry name" value="HptR"/>
</dbReference>
<dbReference type="PROSITE" id="PS01124">
    <property type="entry name" value="HTH_ARAC_FAMILY_2"/>
    <property type="match status" value="1"/>
</dbReference>
<evidence type="ECO:0000259" key="10">
    <source>
        <dbReference type="PROSITE" id="PS50110"/>
    </source>
</evidence>
<keyword evidence="6" id="KW-0238">DNA-binding</keyword>
<evidence type="ECO:0000256" key="6">
    <source>
        <dbReference type="ARBA" id="ARBA00023125"/>
    </source>
</evidence>
<accession>A0ABT1WMS7</accession>
<keyword evidence="5" id="KW-0805">Transcription regulation</keyword>
<dbReference type="Gene3D" id="1.10.10.60">
    <property type="entry name" value="Homeodomain-like"/>
    <property type="match status" value="2"/>
</dbReference>
<evidence type="ECO:0000256" key="8">
    <source>
        <dbReference type="PROSITE-ProRule" id="PRU00169"/>
    </source>
</evidence>
<reference evidence="11" key="2">
    <citation type="journal article" date="2023" name="Curr. Microbiol.">
        <title>Granulicatella seriolae sp. nov., a Novel Facultative Anaerobe Isolated from Yellowtail Marine Fish.</title>
        <authorList>
            <person name="Lee M."/>
            <person name="Choi Y.J."/>
            <person name="Farooq A."/>
            <person name="Jeong J.B."/>
            <person name="Jung M.Y."/>
        </authorList>
    </citation>
    <scope>NUCLEOTIDE SEQUENCE</scope>
    <source>
        <strain evidence="11">S8</strain>
    </source>
</reference>
<dbReference type="SMART" id="SM00342">
    <property type="entry name" value="HTH_ARAC"/>
    <property type="match status" value="1"/>
</dbReference>
<keyword evidence="7" id="KW-0804">Transcription</keyword>
<dbReference type="SMART" id="SM00448">
    <property type="entry name" value="REC"/>
    <property type="match status" value="1"/>
</dbReference>
<evidence type="ECO:0000256" key="4">
    <source>
        <dbReference type="ARBA" id="ARBA00023012"/>
    </source>
</evidence>